<gene>
    <name evidence="1" type="ORF">Pmar_PMAR009849</name>
</gene>
<dbReference type="InParanoid" id="C5KV88"/>
<evidence type="ECO:0000313" key="2">
    <source>
        <dbReference type="Proteomes" id="UP000007800"/>
    </source>
</evidence>
<keyword evidence="2" id="KW-1185">Reference proteome</keyword>
<sequence length="70" mass="7800">MYSGYDINDLDELDYSGDTDSVSLLYKDAAAVVDKVILHGVGLREAFYKSKLKMCKTVKSRAGMRILIHA</sequence>
<dbReference type="RefSeq" id="XP_002779839.1">
    <property type="nucleotide sequence ID" value="XM_002779793.1"/>
</dbReference>
<dbReference type="Proteomes" id="UP000007800">
    <property type="component" value="Unassembled WGS sequence"/>
</dbReference>
<reference evidence="1 2" key="1">
    <citation type="submission" date="2008-07" db="EMBL/GenBank/DDBJ databases">
        <authorList>
            <person name="El-Sayed N."/>
            <person name="Caler E."/>
            <person name="Inman J."/>
            <person name="Amedeo P."/>
            <person name="Hass B."/>
            <person name="Wortman J."/>
        </authorList>
    </citation>
    <scope>NUCLEOTIDE SEQUENCE [LARGE SCALE GENOMIC DNA]</scope>
    <source>
        <strain evidence="2">ATCC 50983 / TXsc</strain>
    </source>
</reference>
<proteinExistence type="predicted"/>
<accession>C5KV88</accession>
<dbReference type="OrthoDB" id="435282at2759"/>
<dbReference type="EMBL" id="GG676416">
    <property type="protein sequence ID" value="EER11634.1"/>
    <property type="molecule type" value="Genomic_DNA"/>
</dbReference>
<dbReference type="AlphaFoldDB" id="C5KV88"/>
<organism evidence="2">
    <name type="scientific">Perkinsus marinus (strain ATCC 50983 / TXsc)</name>
    <dbReference type="NCBI Taxonomy" id="423536"/>
    <lineage>
        <taxon>Eukaryota</taxon>
        <taxon>Sar</taxon>
        <taxon>Alveolata</taxon>
        <taxon>Perkinsozoa</taxon>
        <taxon>Perkinsea</taxon>
        <taxon>Perkinsida</taxon>
        <taxon>Perkinsidae</taxon>
        <taxon>Perkinsus</taxon>
    </lineage>
</organism>
<protein>
    <submittedName>
        <fullName evidence="1">Uncharacterized protein</fullName>
    </submittedName>
</protein>
<name>C5KV88_PERM5</name>
<dbReference type="GeneID" id="9047048"/>
<evidence type="ECO:0000313" key="1">
    <source>
        <dbReference type="EMBL" id="EER11634.1"/>
    </source>
</evidence>